<name>A0A558RED4_9SPHN</name>
<organism evidence="1 2">
    <name type="scientific">Alterirhizorhabdus solaris</name>
    <dbReference type="NCBI Taxonomy" id="2529389"/>
    <lineage>
        <taxon>Bacteria</taxon>
        <taxon>Pseudomonadati</taxon>
        <taxon>Pseudomonadota</taxon>
        <taxon>Alphaproteobacteria</taxon>
        <taxon>Sphingomonadales</taxon>
        <taxon>Rhizorhabdaceae</taxon>
        <taxon>Alterirhizorhabdus</taxon>
    </lineage>
</organism>
<dbReference type="GO" id="GO:0019825">
    <property type="term" value="F:oxygen binding"/>
    <property type="evidence" value="ECO:0007669"/>
    <property type="project" value="InterPro"/>
</dbReference>
<dbReference type="OrthoDB" id="25954at2"/>
<dbReference type="InterPro" id="IPR012292">
    <property type="entry name" value="Globin/Proto"/>
</dbReference>
<accession>A0A558RED4</accession>
<dbReference type="CDD" id="cd08916">
    <property type="entry name" value="TrHb3_P"/>
    <property type="match status" value="1"/>
</dbReference>
<dbReference type="AlphaFoldDB" id="A0A558RED4"/>
<evidence type="ECO:0000313" key="1">
    <source>
        <dbReference type="EMBL" id="TVV77552.1"/>
    </source>
</evidence>
<keyword evidence="2" id="KW-1185">Reference proteome</keyword>
<comment type="caution">
    <text evidence="1">The sequence shown here is derived from an EMBL/GenBank/DDBJ whole genome shotgun (WGS) entry which is preliminary data.</text>
</comment>
<gene>
    <name evidence="1" type="ORF">FOY91_00625</name>
</gene>
<dbReference type="EMBL" id="VNIM01000001">
    <property type="protein sequence ID" value="TVV77552.1"/>
    <property type="molecule type" value="Genomic_DNA"/>
</dbReference>
<protein>
    <submittedName>
        <fullName evidence="1">Group III truncated hemoglobin</fullName>
    </submittedName>
</protein>
<reference evidence="1 2" key="1">
    <citation type="submission" date="2019-07" db="EMBL/GenBank/DDBJ databases">
        <title>Sphingomonas solaris sp. nov., isolated from a solar panel from Boston, Massachusetts.</title>
        <authorList>
            <person name="Tanner K."/>
            <person name="Pascual J."/>
            <person name="Mancuso C."/>
            <person name="Pereto J."/>
            <person name="Khalil A."/>
            <person name="Vilanova C."/>
        </authorList>
    </citation>
    <scope>NUCLEOTIDE SEQUENCE [LARGE SCALE GENOMIC DNA]</scope>
    <source>
        <strain evidence="1 2">R4DWN</strain>
    </source>
</reference>
<proteinExistence type="predicted"/>
<sequence>MSGFAEIDEQGLERLIALFYARVREDAELGPIFNAAIPDWPEHLDKLTAFWSSVMLTSGRYKGNPVAAHLRHTGRITPALFDRWLSLWAMVTEGVMAPAAAAALQAKAARIAESLQLAMFFKLPSAQDRKAA</sequence>
<dbReference type="Gene3D" id="1.10.490.10">
    <property type="entry name" value="Globins"/>
    <property type="match status" value="1"/>
</dbReference>
<dbReference type="GO" id="GO:0020037">
    <property type="term" value="F:heme binding"/>
    <property type="evidence" value="ECO:0007669"/>
    <property type="project" value="InterPro"/>
</dbReference>
<dbReference type="SUPFAM" id="SSF46458">
    <property type="entry name" value="Globin-like"/>
    <property type="match status" value="1"/>
</dbReference>
<evidence type="ECO:0000313" key="2">
    <source>
        <dbReference type="Proteomes" id="UP000318681"/>
    </source>
</evidence>
<dbReference type="Proteomes" id="UP000318681">
    <property type="component" value="Unassembled WGS sequence"/>
</dbReference>
<dbReference type="InterPro" id="IPR009050">
    <property type="entry name" value="Globin-like_sf"/>
</dbReference>